<comment type="subcellular location">
    <subcellularLocation>
        <location evidence="1">Cell inner membrane</location>
        <topology evidence="1">Multi-pass membrane protein</topology>
    </subcellularLocation>
</comment>
<accession>A0A9K3PTS7</accession>
<feature type="transmembrane region" description="Helical" evidence="8">
    <location>
        <begin position="300"/>
        <end position="317"/>
    </location>
</feature>
<feature type="transmembrane region" description="Helical" evidence="8">
    <location>
        <begin position="26"/>
        <end position="46"/>
    </location>
</feature>
<dbReference type="GO" id="GO:0003333">
    <property type="term" value="P:amino acid transmembrane transport"/>
    <property type="evidence" value="ECO:0007669"/>
    <property type="project" value="InterPro"/>
</dbReference>
<feature type="transmembrane region" description="Helical" evidence="8">
    <location>
        <begin position="259"/>
        <end position="280"/>
    </location>
</feature>
<keyword evidence="7 8" id="KW-0472">Membrane</keyword>
<keyword evidence="10" id="KW-1185">Reference proteome</keyword>
<keyword evidence="3" id="KW-1003">Cell membrane</keyword>
<evidence type="ECO:0000256" key="5">
    <source>
        <dbReference type="ARBA" id="ARBA00022692"/>
    </source>
</evidence>
<sequence>MNLLQFPGRSKESAVMKQKKQRATRLLVIPSISLLVVTVNIIFLLCEVDTAKAFVTPRPTVVAASPCFALKVLRSPVQEEIASYNNNRPVVTDANNNSSLDEKTKSSFQLQESINSNNGKNKQAFPLLEGLYEKMGTVQDERIIFPEYQAGDVPRIFSSLRYHKSEETGRVSAQHATGSVLGAASLVAGTMVGAGVLALPAATAPVGFLPSTAAMGVGWMYMTMSGLLIAELSINRLGQSGKPGKGMLDLYEDSLGPRLSKIGSLAYFGLHYCLLVAYIAQGGANINALLGMDSWNLPSGVPQASFAALCALGLFQASPSVVEKVNNIFVLALSCAFVGILGLGAQTANFASLIDPANQHPEHTLDAFPIIFLSLVYHNIVPTVVNQLEGDRGKITKAIIGGTTIPTLMFLAWNAVVLGNMDPSVTNSIDPVALLQASSGSGNEILSTLVSTFSSLALVTSLIGFVYGLLDGWTDVFKLPTEGPGYEKWKTPLFGLVFLPPLALSLTDPDIFYKALDVGGAFGVSTLFLVLPPIMIWKQRYGEDQQPLMTKPMVPFGKLPLGSMWKAAGTLIIEQGAEKLGVFDWFQHQFLS</sequence>
<dbReference type="EMBL" id="JAGRRH010000014">
    <property type="protein sequence ID" value="KAG7359143.1"/>
    <property type="molecule type" value="Genomic_DNA"/>
</dbReference>
<dbReference type="OrthoDB" id="204942at2759"/>
<evidence type="ECO:0000256" key="3">
    <source>
        <dbReference type="ARBA" id="ARBA00022475"/>
    </source>
</evidence>
<comment type="caution">
    <text evidence="9">The sequence shown here is derived from an EMBL/GenBank/DDBJ whole genome shotgun (WGS) entry which is preliminary data.</text>
</comment>
<evidence type="ECO:0000256" key="1">
    <source>
        <dbReference type="ARBA" id="ARBA00004429"/>
    </source>
</evidence>
<keyword evidence="5 8" id="KW-0812">Transmembrane</keyword>
<evidence type="ECO:0000256" key="8">
    <source>
        <dbReference type="SAM" id="Phobius"/>
    </source>
</evidence>
<feature type="transmembrane region" description="Helical" evidence="8">
    <location>
        <begin position="445"/>
        <end position="470"/>
    </location>
</feature>
<gene>
    <name evidence="9" type="ORF">IV203_015732</name>
</gene>
<dbReference type="Proteomes" id="UP000693970">
    <property type="component" value="Unassembled WGS sequence"/>
</dbReference>
<dbReference type="AlphaFoldDB" id="A0A9K3PTS7"/>
<feature type="transmembrane region" description="Helical" evidence="8">
    <location>
        <begin position="398"/>
        <end position="418"/>
    </location>
</feature>
<dbReference type="InterPro" id="IPR018227">
    <property type="entry name" value="Amino_acid_transport_2"/>
</dbReference>
<dbReference type="PANTHER" id="PTHR32195">
    <property type="entry name" value="OS07G0662800 PROTEIN"/>
    <property type="match status" value="1"/>
</dbReference>
<evidence type="ECO:0000313" key="10">
    <source>
        <dbReference type="Proteomes" id="UP000693970"/>
    </source>
</evidence>
<keyword evidence="4" id="KW-0997">Cell inner membrane</keyword>
<proteinExistence type="predicted"/>
<name>A0A9K3PTS7_9STRA</name>
<keyword evidence="6 8" id="KW-1133">Transmembrane helix</keyword>
<evidence type="ECO:0000256" key="6">
    <source>
        <dbReference type="ARBA" id="ARBA00022989"/>
    </source>
</evidence>
<dbReference type="PANTHER" id="PTHR32195:SF26">
    <property type="entry name" value="TRYPTOPHAN OR TYROSINE TRANSPORTER PROTEIN"/>
    <property type="match status" value="1"/>
</dbReference>
<dbReference type="Pfam" id="PF03222">
    <property type="entry name" value="Trp_Tyr_perm"/>
    <property type="match status" value="1"/>
</dbReference>
<feature type="transmembrane region" description="Helical" evidence="8">
    <location>
        <begin position="367"/>
        <end position="386"/>
    </location>
</feature>
<feature type="transmembrane region" description="Helical" evidence="8">
    <location>
        <begin position="519"/>
        <end position="537"/>
    </location>
</feature>
<protein>
    <submittedName>
        <fullName evidence="9">Amino acid permease</fullName>
    </submittedName>
</protein>
<evidence type="ECO:0000256" key="7">
    <source>
        <dbReference type="ARBA" id="ARBA00023136"/>
    </source>
</evidence>
<feature type="transmembrane region" description="Helical" evidence="8">
    <location>
        <begin position="491"/>
        <end position="507"/>
    </location>
</feature>
<evidence type="ECO:0000256" key="2">
    <source>
        <dbReference type="ARBA" id="ARBA00022448"/>
    </source>
</evidence>
<organism evidence="9 10">
    <name type="scientific">Nitzschia inconspicua</name>
    <dbReference type="NCBI Taxonomy" id="303405"/>
    <lineage>
        <taxon>Eukaryota</taxon>
        <taxon>Sar</taxon>
        <taxon>Stramenopiles</taxon>
        <taxon>Ochrophyta</taxon>
        <taxon>Bacillariophyta</taxon>
        <taxon>Bacillariophyceae</taxon>
        <taxon>Bacillariophycidae</taxon>
        <taxon>Bacillariales</taxon>
        <taxon>Bacillariaceae</taxon>
        <taxon>Nitzschia</taxon>
    </lineage>
</organism>
<feature type="transmembrane region" description="Helical" evidence="8">
    <location>
        <begin position="180"/>
        <end position="199"/>
    </location>
</feature>
<feature type="transmembrane region" description="Helical" evidence="8">
    <location>
        <begin position="219"/>
        <end position="238"/>
    </location>
</feature>
<evidence type="ECO:0000256" key="4">
    <source>
        <dbReference type="ARBA" id="ARBA00022519"/>
    </source>
</evidence>
<evidence type="ECO:0000313" key="9">
    <source>
        <dbReference type="EMBL" id="KAG7359143.1"/>
    </source>
</evidence>
<reference evidence="9" key="1">
    <citation type="journal article" date="2021" name="Sci. Rep.">
        <title>Diploid genomic architecture of Nitzschia inconspicua, an elite biomass production diatom.</title>
        <authorList>
            <person name="Oliver A."/>
            <person name="Podell S."/>
            <person name="Pinowska A."/>
            <person name="Traller J.C."/>
            <person name="Smith S.R."/>
            <person name="McClure R."/>
            <person name="Beliaev A."/>
            <person name="Bohutskyi P."/>
            <person name="Hill E.A."/>
            <person name="Rabines A."/>
            <person name="Zheng H."/>
            <person name="Allen L.Z."/>
            <person name="Kuo A."/>
            <person name="Grigoriev I.V."/>
            <person name="Allen A.E."/>
            <person name="Hazlebeck D."/>
            <person name="Allen E.E."/>
        </authorList>
    </citation>
    <scope>NUCLEOTIDE SEQUENCE</scope>
    <source>
        <strain evidence="9">Hildebrandi</strain>
    </source>
</reference>
<reference evidence="9" key="2">
    <citation type="submission" date="2021-04" db="EMBL/GenBank/DDBJ databases">
        <authorList>
            <person name="Podell S."/>
        </authorList>
    </citation>
    <scope>NUCLEOTIDE SEQUENCE</scope>
    <source>
        <strain evidence="9">Hildebrandi</strain>
    </source>
</reference>
<dbReference type="GO" id="GO:0005886">
    <property type="term" value="C:plasma membrane"/>
    <property type="evidence" value="ECO:0007669"/>
    <property type="project" value="UniProtKB-SubCell"/>
</dbReference>
<feature type="transmembrane region" description="Helical" evidence="8">
    <location>
        <begin position="329"/>
        <end position="347"/>
    </location>
</feature>
<keyword evidence="2" id="KW-0813">Transport</keyword>